<reference evidence="2 3" key="1">
    <citation type="submission" date="2014-04" db="EMBL/GenBank/DDBJ databases">
        <authorList>
            <consortium name="DOE Joint Genome Institute"/>
            <person name="Kuo A."/>
            <person name="Tarkka M."/>
            <person name="Buscot F."/>
            <person name="Kohler A."/>
            <person name="Nagy L.G."/>
            <person name="Floudas D."/>
            <person name="Copeland A."/>
            <person name="Barry K.W."/>
            <person name="Cichocki N."/>
            <person name="Veneault-Fourrey C."/>
            <person name="LaButti K."/>
            <person name="Lindquist E.A."/>
            <person name="Lipzen A."/>
            <person name="Lundell T."/>
            <person name="Morin E."/>
            <person name="Murat C."/>
            <person name="Sun H."/>
            <person name="Tunlid A."/>
            <person name="Henrissat B."/>
            <person name="Grigoriev I.V."/>
            <person name="Hibbett D.S."/>
            <person name="Martin F."/>
            <person name="Nordberg H.P."/>
            <person name="Cantor M.N."/>
            <person name="Hua S.X."/>
        </authorList>
    </citation>
    <scope>NUCLEOTIDE SEQUENCE [LARGE SCALE GENOMIC DNA]</scope>
    <source>
        <strain evidence="2 3">F 1598</strain>
    </source>
</reference>
<dbReference type="EMBL" id="KN833033">
    <property type="protein sequence ID" value="KIM76583.1"/>
    <property type="molecule type" value="Genomic_DNA"/>
</dbReference>
<dbReference type="InParanoid" id="A0A0C3ARM3"/>
<evidence type="ECO:0000313" key="2">
    <source>
        <dbReference type="EMBL" id="KIM76583.1"/>
    </source>
</evidence>
<dbReference type="Proteomes" id="UP000054166">
    <property type="component" value="Unassembled WGS sequence"/>
</dbReference>
<gene>
    <name evidence="2" type="ORF">PILCRDRAFT_12637</name>
</gene>
<sequence length="72" mass="7887">MPSLTHTALSFGHPSTSPQALTVSQTTTRSVHCPNSEVARSNQRTADLTQIITQTLVHPIYFARPLALYAPR</sequence>
<organism evidence="2 3">
    <name type="scientific">Piloderma croceum (strain F 1598)</name>
    <dbReference type="NCBI Taxonomy" id="765440"/>
    <lineage>
        <taxon>Eukaryota</taxon>
        <taxon>Fungi</taxon>
        <taxon>Dikarya</taxon>
        <taxon>Basidiomycota</taxon>
        <taxon>Agaricomycotina</taxon>
        <taxon>Agaricomycetes</taxon>
        <taxon>Agaricomycetidae</taxon>
        <taxon>Atheliales</taxon>
        <taxon>Atheliaceae</taxon>
        <taxon>Piloderma</taxon>
    </lineage>
</organism>
<protein>
    <submittedName>
        <fullName evidence="2">Uncharacterized protein</fullName>
    </submittedName>
</protein>
<reference evidence="3" key="2">
    <citation type="submission" date="2015-01" db="EMBL/GenBank/DDBJ databases">
        <title>Evolutionary Origins and Diversification of the Mycorrhizal Mutualists.</title>
        <authorList>
            <consortium name="DOE Joint Genome Institute"/>
            <consortium name="Mycorrhizal Genomics Consortium"/>
            <person name="Kohler A."/>
            <person name="Kuo A."/>
            <person name="Nagy L.G."/>
            <person name="Floudas D."/>
            <person name="Copeland A."/>
            <person name="Barry K.W."/>
            <person name="Cichocki N."/>
            <person name="Veneault-Fourrey C."/>
            <person name="LaButti K."/>
            <person name="Lindquist E.A."/>
            <person name="Lipzen A."/>
            <person name="Lundell T."/>
            <person name="Morin E."/>
            <person name="Murat C."/>
            <person name="Riley R."/>
            <person name="Ohm R."/>
            <person name="Sun H."/>
            <person name="Tunlid A."/>
            <person name="Henrissat B."/>
            <person name="Grigoriev I.V."/>
            <person name="Hibbett D.S."/>
            <person name="Martin F."/>
        </authorList>
    </citation>
    <scope>NUCLEOTIDE SEQUENCE [LARGE SCALE GENOMIC DNA]</scope>
    <source>
        <strain evidence="3">F 1598</strain>
    </source>
</reference>
<evidence type="ECO:0000313" key="3">
    <source>
        <dbReference type="Proteomes" id="UP000054166"/>
    </source>
</evidence>
<keyword evidence="3" id="KW-1185">Reference proteome</keyword>
<dbReference type="AlphaFoldDB" id="A0A0C3ARM3"/>
<evidence type="ECO:0000256" key="1">
    <source>
        <dbReference type="SAM" id="MobiDB-lite"/>
    </source>
</evidence>
<dbReference type="HOGENOM" id="CLU_2723094_0_0_1"/>
<accession>A0A0C3ARM3</accession>
<proteinExistence type="predicted"/>
<feature type="region of interest" description="Disordered" evidence="1">
    <location>
        <begin position="1"/>
        <end position="20"/>
    </location>
</feature>
<name>A0A0C3ARM3_PILCF</name>